<accession>A0AAN6YKA6</accession>
<dbReference type="AlphaFoldDB" id="A0AAN6YKA6"/>
<dbReference type="Proteomes" id="UP001301958">
    <property type="component" value="Unassembled WGS sequence"/>
</dbReference>
<sequence length="189" mass="21568">MCSELVRLREIFSDIYRLGCVVRKRRLFIIYYGGHGAIDLARRIIWKCKNTTDSNKVGWTSIQDTLIRVVTKSDILIISDPCHSRSPSVPSQIRKYGVVELLAACGFESSTPTYGEYCFTRNLVEQLKEDYGHKHKTSRVYTGLVNCLSSFKPRPGEPRITTVTPVHFTLADIEEAYAIRLYDYPQPVA</sequence>
<gene>
    <name evidence="1" type="ORF">QBC38DRAFT_524499</name>
</gene>
<dbReference type="EMBL" id="MU865624">
    <property type="protein sequence ID" value="KAK4220864.1"/>
    <property type="molecule type" value="Genomic_DNA"/>
</dbReference>
<organism evidence="1 2">
    <name type="scientific">Podospora fimiseda</name>
    <dbReference type="NCBI Taxonomy" id="252190"/>
    <lineage>
        <taxon>Eukaryota</taxon>
        <taxon>Fungi</taxon>
        <taxon>Dikarya</taxon>
        <taxon>Ascomycota</taxon>
        <taxon>Pezizomycotina</taxon>
        <taxon>Sordariomycetes</taxon>
        <taxon>Sordariomycetidae</taxon>
        <taxon>Sordariales</taxon>
        <taxon>Podosporaceae</taxon>
        <taxon>Podospora</taxon>
    </lineage>
</organism>
<proteinExistence type="predicted"/>
<reference evidence="1" key="1">
    <citation type="journal article" date="2023" name="Mol. Phylogenet. Evol.">
        <title>Genome-scale phylogeny and comparative genomics of the fungal order Sordariales.</title>
        <authorList>
            <person name="Hensen N."/>
            <person name="Bonometti L."/>
            <person name="Westerberg I."/>
            <person name="Brannstrom I.O."/>
            <person name="Guillou S."/>
            <person name="Cros-Aarteil S."/>
            <person name="Calhoun S."/>
            <person name="Haridas S."/>
            <person name="Kuo A."/>
            <person name="Mondo S."/>
            <person name="Pangilinan J."/>
            <person name="Riley R."/>
            <person name="LaButti K."/>
            <person name="Andreopoulos B."/>
            <person name="Lipzen A."/>
            <person name="Chen C."/>
            <person name="Yan M."/>
            <person name="Daum C."/>
            <person name="Ng V."/>
            <person name="Clum A."/>
            <person name="Steindorff A."/>
            <person name="Ohm R.A."/>
            <person name="Martin F."/>
            <person name="Silar P."/>
            <person name="Natvig D.O."/>
            <person name="Lalanne C."/>
            <person name="Gautier V."/>
            <person name="Ament-Velasquez S.L."/>
            <person name="Kruys A."/>
            <person name="Hutchinson M.I."/>
            <person name="Powell A.J."/>
            <person name="Barry K."/>
            <person name="Miller A.N."/>
            <person name="Grigoriev I.V."/>
            <person name="Debuchy R."/>
            <person name="Gladieux P."/>
            <person name="Hiltunen Thoren M."/>
            <person name="Johannesson H."/>
        </authorList>
    </citation>
    <scope>NUCLEOTIDE SEQUENCE</scope>
    <source>
        <strain evidence="1">CBS 990.96</strain>
    </source>
</reference>
<evidence type="ECO:0000313" key="1">
    <source>
        <dbReference type="EMBL" id="KAK4220864.1"/>
    </source>
</evidence>
<name>A0AAN6YKA6_9PEZI</name>
<keyword evidence="2" id="KW-1185">Reference proteome</keyword>
<evidence type="ECO:0000313" key="2">
    <source>
        <dbReference type="Proteomes" id="UP001301958"/>
    </source>
</evidence>
<reference evidence="1" key="2">
    <citation type="submission" date="2023-05" db="EMBL/GenBank/DDBJ databases">
        <authorList>
            <consortium name="Lawrence Berkeley National Laboratory"/>
            <person name="Steindorff A."/>
            <person name="Hensen N."/>
            <person name="Bonometti L."/>
            <person name="Westerberg I."/>
            <person name="Brannstrom I.O."/>
            <person name="Guillou S."/>
            <person name="Cros-Aarteil S."/>
            <person name="Calhoun S."/>
            <person name="Haridas S."/>
            <person name="Kuo A."/>
            <person name="Mondo S."/>
            <person name="Pangilinan J."/>
            <person name="Riley R."/>
            <person name="Labutti K."/>
            <person name="Andreopoulos B."/>
            <person name="Lipzen A."/>
            <person name="Chen C."/>
            <person name="Yanf M."/>
            <person name="Daum C."/>
            <person name="Ng V."/>
            <person name="Clum A."/>
            <person name="Ohm R."/>
            <person name="Martin F."/>
            <person name="Silar P."/>
            <person name="Natvig D."/>
            <person name="Lalanne C."/>
            <person name="Gautier V."/>
            <person name="Ament-Velasquez S.L."/>
            <person name="Kruys A."/>
            <person name="Hutchinson M.I."/>
            <person name="Powell A.J."/>
            <person name="Barry K."/>
            <person name="Miller A.N."/>
            <person name="Grigoriev I.V."/>
            <person name="Debuchy R."/>
            <person name="Gladieux P."/>
            <person name="Thoren M.H."/>
            <person name="Johannesson H."/>
        </authorList>
    </citation>
    <scope>NUCLEOTIDE SEQUENCE</scope>
    <source>
        <strain evidence="1">CBS 990.96</strain>
    </source>
</reference>
<protein>
    <submittedName>
        <fullName evidence="1">Uncharacterized protein</fullName>
    </submittedName>
</protein>
<comment type="caution">
    <text evidence="1">The sequence shown here is derived from an EMBL/GenBank/DDBJ whole genome shotgun (WGS) entry which is preliminary data.</text>
</comment>